<reference evidence="1 2" key="1">
    <citation type="submission" date="2019-08" db="EMBL/GenBank/DDBJ databases">
        <title>In-depth cultivation of the pig gut microbiome towards novel bacterial diversity and tailored functional studies.</title>
        <authorList>
            <person name="Wylensek D."/>
            <person name="Hitch T.C.A."/>
            <person name="Clavel T."/>
        </authorList>
    </citation>
    <scope>NUCLEOTIDE SEQUENCE [LARGE SCALE GENOMIC DNA]</scope>
    <source>
        <strain evidence="1 2">MUC/MUC-530-WT-4D</strain>
    </source>
</reference>
<accession>A0A6L5YVH7</accession>
<evidence type="ECO:0000313" key="2">
    <source>
        <dbReference type="Proteomes" id="UP000474024"/>
    </source>
</evidence>
<dbReference type="AlphaFoldDB" id="A0A6L5YVH7"/>
<evidence type="ECO:0000313" key="1">
    <source>
        <dbReference type="EMBL" id="MST75969.1"/>
    </source>
</evidence>
<dbReference type="EMBL" id="VUNI01000033">
    <property type="protein sequence ID" value="MST75969.1"/>
    <property type="molecule type" value="Genomic_DNA"/>
</dbReference>
<proteinExistence type="predicted"/>
<keyword evidence="2" id="KW-1185">Reference proteome</keyword>
<feature type="non-terminal residue" evidence="1">
    <location>
        <position position="1"/>
    </location>
</feature>
<organism evidence="1 2">
    <name type="scientific">Roseburia porci</name>
    <dbReference type="NCBI Taxonomy" id="2605790"/>
    <lineage>
        <taxon>Bacteria</taxon>
        <taxon>Bacillati</taxon>
        <taxon>Bacillota</taxon>
        <taxon>Clostridia</taxon>
        <taxon>Lachnospirales</taxon>
        <taxon>Lachnospiraceae</taxon>
        <taxon>Roseburia</taxon>
    </lineage>
</organism>
<name>A0A6L5YVH7_9FIRM</name>
<comment type="caution">
    <text evidence="1">The sequence shown here is derived from an EMBL/GenBank/DDBJ whole genome shotgun (WGS) entry which is preliminary data.</text>
</comment>
<gene>
    <name evidence="1" type="ORF">FYJ75_13385</name>
</gene>
<dbReference type="Proteomes" id="UP000474024">
    <property type="component" value="Unassembled WGS sequence"/>
</dbReference>
<protein>
    <submittedName>
        <fullName evidence="1">Uncharacterized protein</fullName>
    </submittedName>
</protein>
<sequence length="72" mass="8012">LMTISVKKVSTSSKLTIVYLSCSPLCGLFSIQQNAKGDLSYKVKKHQFPDASKLSYVINHALYYIISRLSNA</sequence>